<feature type="domain" description="TNase-like" evidence="6">
    <location>
        <begin position="51"/>
        <end position="184"/>
    </location>
</feature>
<accession>A0ABS2Q4S3</accession>
<feature type="compositionally biased region" description="Polar residues" evidence="4">
    <location>
        <begin position="27"/>
        <end position="39"/>
    </location>
</feature>
<dbReference type="InterPro" id="IPR035437">
    <property type="entry name" value="SNase_OB-fold_sf"/>
</dbReference>
<evidence type="ECO:0000259" key="6">
    <source>
        <dbReference type="PROSITE" id="PS50830"/>
    </source>
</evidence>
<feature type="compositionally biased region" description="Basic and acidic residues" evidence="4">
    <location>
        <begin position="215"/>
        <end position="229"/>
    </location>
</feature>
<name>A0ABS2Q4S3_9BACL</name>
<reference evidence="7 8" key="1">
    <citation type="submission" date="2021-01" db="EMBL/GenBank/DDBJ databases">
        <title>Genomic Encyclopedia of Type Strains, Phase IV (KMG-IV): sequencing the most valuable type-strain genomes for metagenomic binning, comparative biology and taxonomic classification.</title>
        <authorList>
            <person name="Goeker M."/>
        </authorList>
    </citation>
    <scope>NUCLEOTIDE SEQUENCE [LARGE SCALE GENOMIC DNA]</scope>
    <source>
        <strain evidence="7 8">DSM 28236</strain>
    </source>
</reference>
<feature type="signal peptide" evidence="5">
    <location>
        <begin position="1"/>
        <end position="21"/>
    </location>
</feature>
<dbReference type="PROSITE" id="PS50830">
    <property type="entry name" value="TNASE_3"/>
    <property type="match status" value="1"/>
</dbReference>
<keyword evidence="1" id="KW-0540">Nuclease</keyword>
<dbReference type="InterPro" id="IPR002071">
    <property type="entry name" value="Thermonucl_AS"/>
</dbReference>
<proteinExistence type="predicted"/>
<dbReference type="InterPro" id="IPR016071">
    <property type="entry name" value="Staphylococal_nuclease_OB-fold"/>
</dbReference>
<dbReference type="SUPFAM" id="SSF50199">
    <property type="entry name" value="Staphylococcal nuclease"/>
    <property type="match status" value="1"/>
</dbReference>
<gene>
    <name evidence="7" type="ORF">JOD45_003064</name>
</gene>
<evidence type="ECO:0000256" key="2">
    <source>
        <dbReference type="ARBA" id="ARBA00022759"/>
    </source>
</evidence>
<dbReference type="EMBL" id="JAFBER010000031">
    <property type="protein sequence ID" value="MBM7646830.1"/>
    <property type="molecule type" value="Genomic_DNA"/>
</dbReference>
<dbReference type="PANTHER" id="PTHR12302">
    <property type="entry name" value="EBNA2 BINDING PROTEIN P100"/>
    <property type="match status" value="1"/>
</dbReference>
<keyword evidence="8" id="KW-1185">Reference proteome</keyword>
<keyword evidence="3 7" id="KW-0378">Hydrolase</keyword>
<evidence type="ECO:0000256" key="1">
    <source>
        <dbReference type="ARBA" id="ARBA00022722"/>
    </source>
</evidence>
<feature type="chain" id="PRO_5045797165" evidence="5">
    <location>
        <begin position="22"/>
        <end position="274"/>
    </location>
</feature>
<evidence type="ECO:0000256" key="4">
    <source>
        <dbReference type="SAM" id="MobiDB-lite"/>
    </source>
</evidence>
<protein>
    <submittedName>
        <fullName evidence="7">Micrococcal nuclease</fullName>
        <ecNumber evidence="7">3.1.31.1</ecNumber>
    </submittedName>
</protein>
<dbReference type="GO" id="GO:1990599">
    <property type="term" value="F:3' overhang single-stranded DNA endodeoxyribonuclease activity"/>
    <property type="evidence" value="ECO:0007669"/>
    <property type="project" value="UniProtKB-EC"/>
</dbReference>
<evidence type="ECO:0000256" key="5">
    <source>
        <dbReference type="SAM" id="SignalP"/>
    </source>
</evidence>
<keyword evidence="2" id="KW-0255">Endonuclease</keyword>
<feature type="region of interest" description="Disordered" evidence="4">
    <location>
        <begin position="27"/>
        <end position="47"/>
    </location>
</feature>
<evidence type="ECO:0000313" key="7">
    <source>
        <dbReference type="EMBL" id="MBM7646830.1"/>
    </source>
</evidence>
<dbReference type="Proteomes" id="UP000808914">
    <property type="component" value="Unassembled WGS sequence"/>
</dbReference>
<dbReference type="PROSITE" id="PS01123">
    <property type="entry name" value="TNASE_1"/>
    <property type="match status" value="1"/>
</dbReference>
<sequence length="274" mass="30245">MNQLIIKAAACCCLLFLPAGCAVPSASNSHTGNDSQSAKVSADKSDQSQRKLVSAKVIKVIDGDTIKVRLNGKEETVRLLLVDTPETHHPRLGVQPYGPEASQLTHHLLDGKTVDLELGLGGGRDKYGRLLAYVYIDGQSVEEELLKRGLARVAYVYPPNTKYVDEYRAIQKEAQRKGIGIWSIENYARKDGYHPEVIKSNKNRAGKPQSAPRESSFEPDKNGNCDGEIKGNISSRGEKIYHLPNDRFYKITKAEKCFATEKAAEQAGFRATKN</sequence>
<dbReference type="Pfam" id="PF00565">
    <property type="entry name" value="SNase"/>
    <property type="match status" value="1"/>
</dbReference>
<comment type="caution">
    <text evidence="7">The sequence shown here is derived from an EMBL/GenBank/DDBJ whole genome shotgun (WGS) entry which is preliminary data.</text>
</comment>
<organism evidence="7 8">
    <name type="scientific">Scopulibacillus daqui</name>
    <dbReference type="NCBI Taxonomy" id="1469162"/>
    <lineage>
        <taxon>Bacteria</taxon>
        <taxon>Bacillati</taxon>
        <taxon>Bacillota</taxon>
        <taxon>Bacilli</taxon>
        <taxon>Bacillales</taxon>
        <taxon>Sporolactobacillaceae</taxon>
        <taxon>Scopulibacillus</taxon>
    </lineage>
</organism>
<dbReference type="PANTHER" id="PTHR12302:SF3">
    <property type="entry name" value="SERINE_THREONINE-PROTEIN KINASE 31"/>
    <property type="match status" value="1"/>
</dbReference>
<feature type="region of interest" description="Disordered" evidence="4">
    <location>
        <begin position="198"/>
        <end position="232"/>
    </location>
</feature>
<dbReference type="CDD" id="cd00175">
    <property type="entry name" value="SNc"/>
    <property type="match status" value="1"/>
</dbReference>
<dbReference type="Gene3D" id="2.40.50.90">
    <property type="match status" value="1"/>
</dbReference>
<dbReference type="SMART" id="SM00318">
    <property type="entry name" value="SNc"/>
    <property type="match status" value="1"/>
</dbReference>
<dbReference type="PROSITE" id="PS01284">
    <property type="entry name" value="TNASE_2"/>
    <property type="match status" value="1"/>
</dbReference>
<evidence type="ECO:0000256" key="3">
    <source>
        <dbReference type="ARBA" id="ARBA00022801"/>
    </source>
</evidence>
<dbReference type="EC" id="3.1.31.1" evidence="7"/>
<keyword evidence="5" id="KW-0732">Signal</keyword>
<evidence type="ECO:0000313" key="8">
    <source>
        <dbReference type="Proteomes" id="UP000808914"/>
    </source>
</evidence>